<evidence type="ECO:0000256" key="3">
    <source>
        <dbReference type="HAMAP-Rule" id="MF_00197"/>
    </source>
</evidence>
<evidence type="ECO:0000256" key="1">
    <source>
        <dbReference type="ARBA" id="ARBA00010219"/>
    </source>
</evidence>
<dbReference type="Pfam" id="PF01678">
    <property type="entry name" value="DAP_epimerase"/>
    <property type="match status" value="2"/>
</dbReference>
<dbReference type="GO" id="GO:0009089">
    <property type="term" value="P:lysine biosynthetic process via diaminopimelate"/>
    <property type="evidence" value="ECO:0007669"/>
    <property type="project" value="UniProtKB-UniRule"/>
</dbReference>
<accession>A0A5P9K0A6</accession>
<protein>
    <recommendedName>
        <fullName evidence="3 4">Diaminopimelate epimerase</fullName>
        <shortName evidence="3">DAP epimerase</shortName>
        <ecNumber evidence="3 4">5.1.1.7</ecNumber>
    </recommendedName>
    <alternativeName>
        <fullName evidence="3">PLP-independent amino acid racemase</fullName>
    </alternativeName>
</protein>
<evidence type="ECO:0000256" key="4">
    <source>
        <dbReference type="NCBIfam" id="TIGR00652"/>
    </source>
</evidence>
<dbReference type="KEGG" id="mico:GDR74_13590"/>
<dbReference type="PANTHER" id="PTHR31689:SF0">
    <property type="entry name" value="DIAMINOPIMELATE EPIMERASE"/>
    <property type="match status" value="1"/>
</dbReference>
<proteinExistence type="inferred from homology"/>
<gene>
    <name evidence="3 5" type="primary">dapF</name>
    <name evidence="5" type="ORF">GDR74_13590</name>
</gene>
<comment type="caution">
    <text evidence="3">Lacks conserved residue(s) required for the propagation of feature annotation.</text>
</comment>
<dbReference type="NCBIfam" id="TIGR00652">
    <property type="entry name" value="DapF"/>
    <property type="match status" value="1"/>
</dbReference>
<dbReference type="PANTHER" id="PTHR31689">
    <property type="entry name" value="DIAMINOPIMELATE EPIMERASE, CHLOROPLASTIC"/>
    <property type="match status" value="1"/>
</dbReference>
<comment type="similarity">
    <text evidence="1 3">Belongs to the diaminopimelate epimerase family.</text>
</comment>
<dbReference type="AlphaFoldDB" id="A0A5P9K0A6"/>
<comment type="pathway">
    <text evidence="3">Amino-acid biosynthesis; L-lysine biosynthesis via DAP pathway; DL-2,6-diaminopimelate from LL-2,6-diaminopimelate: step 1/1.</text>
</comment>
<dbReference type="Gene3D" id="3.10.310.10">
    <property type="entry name" value="Diaminopimelate Epimerase, Chain A, domain 1"/>
    <property type="match status" value="2"/>
</dbReference>
<comment type="subcellular location">
    <subcellularLocation>
        <location evidence="3">Cytoplasm</location>
    </subcellularLocation>
</comment>
<feature type="binding site" evidence="3">
    <location>
        <position position="182"/>
    </location>
    <ligand>
        <name>substrate</name>
    </ligand>
</feature>
<keyword evidence="2 3" id="KW-0413">Isomerase</keyword>
<dbReference type="UniPathway" id="UPA00034">
    <property type="reaction ID" value="UER00025"/>
</dbReference>
<feature type="site" description="Could be important to modulate the pK values of the two catalytic cysteine residues" evidence="3">
    <location>
        <position position="151"/>
    </location>
</feature>
<keyword evidence="3" id="KW-0963">Cytoplasm</keyword>
<feature type="binding site" evidence="3">
    <location>
        <begin position="200"/>
        <end position="201"/>
    </location>
    <ligand>
        <name>substrate</name>
    </ligand>
</feature>
<name>A0A5P9K0A6_9HYPH</name>
<comment type="catalytic activity">
    <reaction evidence="3">
        <text>(2S,6S)-2,6-diaminopimelate = meso-2,6-diaminopimelate</text>
        <dbReference type="Rhea" id="RHEA:15393"/>
        <dbReference type="ChEBI" id="CHEBI:57609"/>
        <dbReference type="ChEBI" id="CHEBI:57791"/>
        <dbReference type="EC" id="5.1.1.7"/>
    </reaction>
</comment>
<dbReference type="InterPro" id="IPR001653">
    <property type="entry name" value="DAP_epimerase_DapF"/>
</dbReference>
<feature type="binding site" evidence="3">
    <location>
        <position position="6"/>
    </location>
    <ligand>
        <name>substrate</name>
    </ligand>
</feature>
<dbReference type="SUPFAM" id="SSF54506">
    <property type="entry name" value="Diaminopimelate epimerase-like"/>
    <property type="match status" value="2"/>
</dbReference>
<evidence type="ECO:0000313" key="6">
    <source>
        <dbReference type="Proteomes" id="UP000325614"/>
    </source>
</evidence>
<dbReference type="EC" id="5.1.1.7" evidence="3 4"/>
<dbReference type="HAMAP" id="MF_00197">
    <property type="entry name" value="DAP_epimerase"/>
    <property type="match status" value="1"/>
</dbReference>
<feature type="active site" description="Proton acceptor" evidence="3">
    <location>
        <position position="209"/>
    </location>
</feature>
<keyword evidence="3" id="KW-0028">Amino-acid biosynthesis</keyword>
<dbReference type="Proteomes" id="UP000325614">
    <property type="component" value="Chromosome"/>
</dbReference>
<feature type="binding site" evidence="3">
    <location>
        <position position="59"/>
    </location>
    <ligand>
        <name>substrate</name>
    </ligand>
</feature>
<dbReference type="GO" id="GO:0008837">
    <property type="term" value="F:diaminopimelate epimerase activity"/>
    <property type="evidence" value="ECO:0007669"/>
    <property type="project" value="UniProtKB-UniRule"/>
</dbReference>
<keyword evidence="3" id="KW-0457">Lysine biosynthesis</keyword>
<feature type="binding site" evidence="3">
    <location>
        <position position="39"/>
    </location>
    <ligand>
        <name>substrate</name>
    </ligand>
</feature>
<dbReference type="GO" id="GO:0005829">
    <property type="term" value="C:cytosol"/>
    <property type="evidence" value="ECO:0007669"/>
    <property type="project" value="TreeGrafter"/>
</dbReference>
<evidence type="ECO:0000256" key="2">
    <source>
        <dbReference type="ARBA" id="ARBA00023235"/>
    </source>
</evidence>
<feature type="active site" description="Proton donor" evidence="3">
    <location>
        <position position="68"/>
    </location>
</feature>
<feature type="binding site" evidence="3">
    <location>
        <position position="149"/>
    </location>
    <ligand>
        <name>substrate</name>
    </ligand>
</feature>
<reference evidence="5 6" key="1">
    <citation type="submission" date="2019-10" db="EMBL/GenBank/DDBJ databases">
        <title>Isolation, Identification of Microvirga thermotolerans HR1, a novel thermophilic bacterium and Comparative Genomics of the genus Microvirga.</title>
        <authorList>
            <person name="Li J."/>
            <person name="Zhang W."/>
            <person name="Lin M."/>
            <person name="Wang J."/>
        </authorList>
    </citation>
    <scope>NUCLEOTIDE SEQUENCE [LARGE SCALE GENOMIC DNA]</scope>
    <source>
        <strain evidence="5 6">HR1</strain>
    </source>
</reference>
<comment type="subunit">
    <text evidence="3">Homodimer.</text>
</comment>
<feature type="binding site" evidence="3">
    <location>
        <begin position="210"/>
        <end position="211"/>
    </location>
    <ligand>
        <name>substrate</name>
    </ligand>
</feature>
<organism evidence="5 6">
    <name type="scientific">Microvirga thermotolerans</name>
    <dbReference type="NCBI Taxonomy" id="2651334"/>
    <lineage>
        <taxon>Bacteria</taxon>
        <taxon>Pseudomonadati</taxon>
        <taxon>Pseudomonadota</taxon>
        <taxon>Alphaproteobacteria</taxon>
        <taxon>Hyphomicrobiales</taxon>
        <taxon>Methylobacteriaceae</taxon>
        <taxon>Microvirga</taxon>
    </lineage>
</organism>
<comment type="function">
    <text evidence="3">Catalyzes the stereoinversion of LL-2,6-diaminopimelate (L,L-DAP) to meso-diaminopimelate (meso-DAP), a precursor of L-lysine and an essential component of the bacterial peptidoglycan.</text>
</comment>
<sequence>MHGLGNDFVIVDGRAQPFRPSADAIRLICDRHVGIGGDQLLVIEEPSVPQTHGRMRIYNVDGTEAETCLNATRCVVRLLIDESGRDSLLLETLGGLVEGSRCSGERIALRLEAPRWEWDAIPLAAPRDTLKLDLASGPLHWPTAVSLGNPHLVCFVESRDAVDVPRWAPALQNDPLLPEGANVGVAELVAPDRLRLVVWERPGILTRACGSGACAAVLAARRRGLTSERRVTVEMPGGLLEVAVREDGGLVLTGPAAVAFAGQLPEHLQDTGPKMKERQP</sequence>
<evidence type="ECO:0000313" key="5">
    <source>
        <dbReference type="EMBL" id="QFU18143.1"/>
    </source>
</evidence>
<keyword evidence="6" id="KW-1185">Reference proteome</keyword>
<feature type="site" description="Could be important to modulate the pK values of the two catalytic cysteine residues" evidence="3">
    <location>
        <position position="200"/>
    </location>
</feature>
<dbReference type="EMBL" id="CP045423">
    <property type="protein sequence ID" value="QFU18143.1"/>
    <property type="molecule type" value="Genomic_DNA"/>
</dbReference>